<reference evidence="18" key="1">
    <citation type="submission" date="2018-06" db="EMBL/GenBank/DDBJ databases">
        <authorList>
            <person name="Zhirakovskaya E."/>
        </authorList>
    </citation>
    <scope>NUCLEOTIDE SEQUENCE</scope>
</reference>
<organism evidence="18">
    <name type="scientific">hydrothermal vent metagenome</name>
    <dbReference type="NCBI Taxonomy" id="652676"/>
    <lineage>
        <taxon>unclassified sequences</taxon>
        <taxon>metagenomes</taxon>
        <taxon>ecological metagenomes</taxon>
    </lineage>
</organism>
<feature type="non-terminal residue" evidence="18">
    <location>
        <position position="278"/>
    </location>
</feature>
<dbReference type="NCBIfam" id="NF010480">
    <property type="entry name" value="PRK13905.1"/>
    <property type="match status" value="1"/>
</dbReference>
<dbReference type="HAMAP" id="MF_00037">
    <property type="entry name" value="MurB"/>
    <property type="match status" value="1"/>
</dbReference>
<keyword evidence="12" id="KW-0573">Peptidoglycan synthesis</keyword>
<evidence type="ECO:0000256" key="1">
    <source>
        <dbReference type="ARBA" id="ARBA00001974"/>
    </source>
</evidence>
<evidence type="ECO:0000256" key="13">
    <source>
        <dbReference type="ARBA" id="ARBA00023002"/>
    </source>
</evidence>
<evidence type="ECO:0000256" key="15">
    <source>
        <dbReference type="ARBA" id="ARBA00023316"/>
    </source>
</evidence>
<keyword evidence="15" id="KW-0961">Cell wall biogenesis/degradation</keyword>
<keyword evidence="10" id="KW-0521">NADP</keyword>
<protein>
    <recommendedName>
        <fullName evidence="5">UDP-N-acetylmuramate dehydrogenase</fullName>
        <ecNumber evidence="5">1.3.1.98</ecNumber>
    </recommendedName>
</protein>
<comment type="catalytic activity">
    <reaction evidence="16">
        <text>UDP-N-acetyl-alpha-D-muramate + NADP(+) = UDP-N-acetyl-3-O-(1-carboxyvinyl)-alpha-D-glucosamine + NADPH + H(+)</text>
        <dbReference type="Rhea" id="RHEA:12248"/>
        <dbReference type="ChEBI" id="CHEBI:15378"/>
        <dbReference type="ChEBI" id="CHEBI:57783"/>
        <dbReference type="ChEBI" id="CHEBI:58349"/>
        <dbReference type="ChEBI" id="CHEBI:68483"/>
        <dbReference type="ChEBI" id="CHEBI:70757"/>
        <dbReference type="EC" id="1.3.1.98"/>
    </reaction>
</comment>
<dbReference type="PANTHER" id="PTHR21071:SF4">
    <property type="entry name" value="UDP-N-ACETYLENOLPYRUVOYLGLUCOSAMINE REDUCTASE"/>
    <property type="match status" value="1"/>
</dbReference>
<dbReference type="GO" id="GO:0008360">
    <property type="term" value="P:regulation of cell shape"/>
    <property type="evidence" value="ECO:0007669"/>
    <property type="project" value="UniProtKB-KW"/>
</dbReference>
<dbReference type="InterPro" id="IPR011601">
    <property type="entry name" value="MurB_C"/>
</dbReference>
<comment type="cofactor">
    <cofactor evidence="1">
        <name>FAD</name>
        <dbReference type="ChEBI" id="CHEBI:57692"/>
    </cofactor>
</comment>
<feature type="domain" description="FAD-binding PCMH-type" evidence="17">
    <location>
        <begin position="26"/>
        <end position="192"/>
    </location>
</feature>
<evidence type="ECO:0000259" key="17">
    <source>
        <dbReference type="PROSITE" id="PS51387"/>
    </source>
</evidence>
<proteinExistence type="inferred from homology"/>
<keyword evidence="14" id="KW-0131">Cell cycle</keyword>
<dbReference type="InterPro" id="IPR036635">
    <property type="entry name" value="MurB_C_sf"/>
</dbReference>
<keyword evidence="9" id="KW-0274">FAD</keyword>
<evidence type="ECO:0000256" key="14">
    <source>
        <dbReference type="ARBA" id="ARBA00023306"/>
    </source>
</evidence>
<dbReference type="GO" id="GO:0071555">
    <property type="term" value="P:cell wall organization"/>
    <property type="evidence" value="ECO:0007669"/>
    <property type="project" value="UniProtKB-KW"/>
</dbReference>
<evidence type="ECO:0000256" key="6">
    <source>
        <dbReference type="ARBA" id="ARBA00022490"/>
    </source>
</evidence>
<dbReference type="GO" id="GO:0008762">
    <property type="term" value="F:UDP-N-acetylmuramate dehydrogenase activity"/>
    <property type="evidence" value="ECO:0007669"/>
    <property type="project" value="UniProtKB-EC"/>
</dbReference>
<dbReference type="InterPro" id="IPR016169">
    <property type="entry name" value="FAD-bd_PCMH_sub2"/>
</dbReference>
<dbReference type="EC" id="1.3.1.98" evidence="5"/>
<dbReference type="InterPro" id="IPR003170">
    <property type="entry name" value="MurB"/>
</dbReference>
<sequence>MNSIPDLVSGGLVHPQVALGPMTTYKIGGNAEYFARVDTRTELDEVLAAATGENLGVTMIGRGSNLLVATRGVSGIVVRLAGTFSEVDVRTDSVHAGAGAALPVLARTATRVGQRGLEFFVGVPGTVGGAVLMNAGCHGTETRDVLRSALVLDLDSGVAVERTPAELELSYRHSNLRSSDVVLSAVFETTNGDVADGERLMREVTAWRRDHQPGGTHNAGSVFKNPPGDSAGRLIDSIGLKGFRIGGAAVSTRHANFIEASEEATPEDVHAVIEAVRT</sequence>
<dbReference type="InterPro" id="IPR006094">
    <property type="entry name" value="Oxid_FAD_bind_N"/>
</dbReference>
<evidence type="ECO:0000256" key="8">
    <source>
        <dbReference type="ARBA" id="ARBA00022630"/>
    </source>
</evidence>
<dbReference type="UniPathway" id="UPA00219"/>
<evidence type="ECO:0000256" key="4">
    <source>
        <dbReference type="ARBA" id="ARBA00004752"/>
    </source>
</evidence>
<gene>
    <name evidence="18" type="ORF">MNBD_ACTINO02-289</name>
</gene>
<evidence type="ECO:0000256" key="12">
    <source>
        <dbReference type="ARBA" id="ARBA00022984"/>
    </source>
</evidence>
<dbReference type="GO" id="GO:0009252">
    <property type="term" value="P:peptidoglycan biosynthetic process"/>
    <property type="evidence" value="ECO:0007669"/>
    <property type="project" value="UniProtKB-UniPathway"/>
</dbReference>
<accession>A0A3B0SLU3</accession>
<name>A0A3B0SLU3_9ZZZZ</name>
<evidence type="ECO:0000256" key="10">
    <source>
        <dbReference type="ARBA" id="ARBA00022857"/>
    </source>
</evidence>
<evidence type="ECO:0000256" key="11">
    <source>
        <dbReference type="ARBA" id="ARBA00022960"/>
    </source>
</evidence>
<dbReference type="SUPFAM" id="SSF56194">
    <property type="entry name" value="Uridine diphospho-N-Acetylenolpyruvylglucosamine reductase, MurB, C-terminal domain"/>
    <property type="match status" value="1"/>
</dbReference>
<dbReference type="Gene3D" id="3.90.78.10">
    <property type="entry name" value="UDP-N-acetylenolpyruvoylglucosamine reductase, C-terminal domain"/>
    <property type="match status" value="1"/>
</dbReference>
<dbReference type="SUPFAM" id="SSF56176">
    <property type="entry name" value="FAD-binding/transporter-associated domain-like"/>
    <property type="match status" value="1"/>
</dbReference>
<evidence type="ECO:0000256" key="9">
    <source>
        <dbReference type="ARBA" id="ARBA00022827"/>
    </source>
</evidence>
<dbReference type="NCBIfam" id="TIGR00179">
    <property type="entry name" value="murB"/>
    <property type="match status" value="1"/>
</dbReference>
<dbReference type="Pfam" id="PF01565">
    <property type="entry name" value="FAD_binding_4"/>
    <property type="match status" value="1"/>
</dbReference>
<dbReference type="InterPro" id="IPR036318">
    <property type="entry name" value="FAD-bd_PCMH-like_sf"/>
</dbReference>
<dbReference type="GO" id="GO:0051301">
    <property type="term" value="P:cell division"/>
    <property type="evidence" value="ECO:0007669"/>
    <property type="project" value="UniProtKB-KW"/>
</dbReference>
<dbReference type="GO" id="GO:0071949">
    <property type="term" value="F:FAD binding"/>
    <property type="evidence" value="ECO:0007669"/>
    <property type="project" value="InterPro"/>
</dbReference>
<dbReference type="PROSITE" id="PS51387">
    <property type="entry name" value="FAD_PCMH"/>
    <property type="match status" value="1"/>
</dbReference>
<comment type="pathway">
    <text evidence="4">Cell wall biogenesis; peptidoglycan biosynthesis.</text>
</comment>
<dbReference type="PANTHER" id="PTHR21071">
    <property type="entry name" value="UDP-N-ACETYLENOLPYRUVOYLGLUCOSAMINE REDUCTASE"/>
    <property type="match status" value="1"/>
</dbReference>
<evidence type="ECO:0000256" key="5">
    <source>
        <dbReference type="ARBA" id="ARBA00012518"/>
    </source>
</evidence>
<evidence type="ECO:0000256" key="7">
    <source>
        <dbReference type="ARBA" id="ARBA00022618"/>
    </source>
</evidence>
<evidence type="ECO:0000256" key="16">
    <source>
        <dbReference type="ARBA" id="ARBA00048914"/>
    </source>
</evidence>
<comment type="subcellular location">
    <subcellularLocation>
        <location evidence="3">Cytoplasm</location>
    </subcellularLocation>
</comment>
<evidence type="ECO:0000256" key="3">
    <source>
        <dbReference type="ARBA" id="ARBA00004496"/>
    </source>
</evidence>
<keyword evidence="11" id="KW-0133">Cell shape</keyword>
<keyword evidence="8" id="KW-0285">Flavoprotein</keyword>
<dbReference type="AlphaFoldDB" id="A0A3B0SLU3"/>
<evidence type="ECO:0000313" key="18">
    <source>
        <dbReference type="EMBL" id="VAW06775.1"/>
    </source>
</evidence>
<dbReference type="Gene3D" id="3.30.43.10">
    <property type="entry name" value="Uridine Diphospho-n-acetylenolpyruvylglucosamine Reductase, domain 2"/>
    <property type="match status" value="1"/>
</dbReference>
<keyword evidence="7" id="KW-0132">Cell division</keyword>
<dbReference type="GO" id="GO:0005829">
    <property type="term" value="C:cytosol"/>
    <property type="evidence" value="ECO:0007669"/>
    <property type="project" value="TreeGrafter"/>
</dbReference>
<dbReference type="Gene3D" id="3.30.465.10">
    <property type="match status" value="1"/>
</dbReference>
<dbReference type="Pfam" id="PF02873">
    <property type="entry name" value="MurB_C"/>
    <property type="match status" value="1"/>
</dbReference>
<evidence type="ECO:0000256" key="2">
    <source>
        <dbReference type="ARBA" id="ARBA00003921"/>
    </source>
</evidence>
<comment type="function">
    <text evidence="2">Cell wall formation.</text>
</comment>
<keyword evidence="6" id="KW-0963">Cytoplasm</keyword>
<dbReference type="EMBL" id="UOEK01000367">
    <property type="protein sequence ID" value="VAW06775.1"/>
    <property type="molecule type" value="Genomic_DNA"/>
</dbReference>
<dbReference type="InterPro" id="IPR016166">
    <property type="entry name" value="FAD-bd_PCMH"/>
</dbReference>
<keyword evidence="13 18" id="KW-0560">Oxidoreductase</keyword>
<dbReference type="InterPro" id="IPR016167">
    <property type="entry name" value="FAD-bd_PCMH_sub1"/>
</dbReference>